<dbReference type="RefSeq" id="WP_013174939.1">
    <property type="nucleotide sequence ID" value="NC_014220.1"/>
</dbReference>
<dbReference type="STRING" id="643648.Slip_0757"/>
<proteinExistence type="predicted"/>
<dbReference type="Gene3D" id="3.40.50.300">
    <property type="entry name" value="P-loop containing nucleotide triphosphate hydrolases"/>
    <property type="match status" value="1"/>
</dbReference>
<dbReference type="eggNOG" id="COG2109">
    <property type="taxonomic scope" value="Bacteria"/>
</dbReference>
<protein>
    <submittedName>
        <fullName evidence="1">Cob(I)alamin adenosyltransferase</fullName>
        <ecNumber evidence="1">2.5.1.17</ecNumber>
    </submittedName>
</protein>
<name>D7CLF2_SYNLT</name>
<dbReference type="PIRSF" id="PIRSF015617">
    <property type="entry name" value="Adensltrnsf_CobA"/>
    <property type="match status" value="1"/>
</dbReference>
<dbReference type="AlphaFoldDB" id="D7CLF2"/>
<keyword evidence="1" id="KW-0808">Transferase</keyword>
<dbReference type="EMBL" id="CP002048">
    <property type="protein sequence ID" value="ADI01537.1"/>
    <property type="molecule type" value="Genomic_DNA"/>
</dbReference>
<dbReference type="Proteomes" id="UP000000378">
    <property type="component" value="Chromosome"/>
</dbReference>
<keyword evidence="2" id="KW-1185">Reference proteome</keyword>
<reference evidence="1 2" key="2">
    <citation type="journal article" date="2010" name="Stand. Genomic Sci.">
        <title>Complete genome sequence of Syntrophothermus lipocalidus type strain (TGB-C1).</title>
        <authorList>
            <person name="Djao O.D."/>
            <person name="Zhang X."/>
            <person name="Lucas S."/>
            <person name="Lapidus A."/>
            <person name="Del Rio T.G."/>
            <person name="Nolan M."/>
            <person name="Tice H."/>
            <person name="Cheng J.F."/>
            <person name="Han C."/>
            <person name="Tapia R."/>
            <person name="Goodwin L."/>
            <person name="Pitluck S."/>
            <person name="Liolios K."/>
            <person name="Ivanova N."/>
            <person name="Mavromatis K."/>
            <person name="Mikhailova N."/>
            <person name="Ovchinnikova G."/>
            <person name="Pati A."/>
            <person name="Brambilla E."/>
            <person name="Chen A."/>
            <person name="Palaniappan K."/>
            <person name="Land M."/>
            <person name="Hauser L."/>
            <person name="Chang Y.J."/>
            <person name="Jeffries C.D."/>
            <person name="Rohde M."/>
            <person name="Sikorski J."/>
            <person name="Spring S."/>
            <person name="Goker M."/>
            <person name="Detter J.C."/>
            <person name="Woyke T."/>
            <person name="Bristow J."/>
            <person name="Eisen J.A."/>
            <person name="Markowitz V."/>
            <person name="Hugenholtz P."/>
            <person name="Kyrpides N.C."/>
            <person name="Klenk H.P."/>
        </authorList>
    </citation>
    <scope>NUCLEOTIDE SEQUENCE [LARGE SCALE GENOMIC DNA]</scope>
    <source>
        <strain evidence="2">DSM 12680 / TGB-C1</strain>
    </source>
</reference>
<accession>D7CLF2</accession>
<dbReference type="GO" id="GO:0008817">
    <property type="term" value="F:corrinoid adenosyltransferase activity"/>
    <property type="evidence" value="ECO:0007669"/>
    <property type="project" value="UniProtKB-EC"/>
</dbReference>
<dbReference type="EC" id="2.5.1.17" evidence="1"/>
<dbReference type="GO" id="GO:0005524">
    <property type="term" value="F:ATP binding"/>
    <property type="evidence" value="ECO:0007669"/>
    <property type="project" value="InterPro"/>
</dbReference>
<dbReference type="NCBIfam" id="TIGR00708">
    <property type="entry name" value="cobA"/>
    <property type="match status" value="1"/>
</dbReference>
<evidence type="ECO:0000313" key="1">
    <source>
        <dbReference type="EMBL" id="ADI01537.1"/>
    </source>
</evidence>
<sequence>MYEEEKEAVLKKYNKGIVFVYTGNGKGKTTAALGLALRALGHGCKVFVVQFMKGRDYGEVLSTKQFLPNLIIYQSGLDSFVMKDNPSPVDIELARQGLEVAKKAITSGEFDMVILDEINVALDFKLVPLEEVVELIKTKPPELDLGLTGRYAPPEIIELADLVTEMVEIKHPYHQGAPARKGFEY</sequence>
<dbReference type="KEGG" id="slp:Slip_0757"/>
<gene>
    <name evidence="1" type="ordered locus">Slip_0757</name>
</gene>
<dbReference type="GO" id="GO:0009236">
    <property type="term" value="P:cobalamin biosynthetic process"/>
    <property type="evidence" value="ECO:0007669"/>
    <property type="project" value="InterPro"/>
</dbReference>
<organism evidence="1 2">
    <name type="scientific">Syntrophothermus lipocalidus (strain DSM 12680 / TGB-C1)</name>
    <dbReference type="NCBI Taxonomy" id="643648"/>
    <lineage>
        <taxon>Bacteria</taxon>
        <taxon>Bacillati</taxon>
        <taxon>Bacillota</taxon>
        <taxon>Clostridia</taxon>
        <taxon>Eubacteriales</taxon>
        <taxon>Syntrophomonadaceae</taxon>
        <taxon>Syntrophothermus</taxon>
    </lineage>
</organism>
<dbReference type="InterPro" id="IPR003724">
    <property type="entry name" value="CblAdoTrfase_CobA"/>
</dbReference>
<dbReference type="HOGENOM" id="CLU_088595_2_0_9"/>
<dbReference type="Pfam" id="PF02572">
    <property type="entry name" value="CobA_CobO_BtuR"/>
    <property type="match status" value="1"/>
</dbReference>
<reference evidence="2" key="1">
    <citation type="journal article" date="2010" name="Stand. Genomic Sci.">
        <title>Complete genome sequence of Syntrophothermus lipocalidus type strain (TGB-C1T).</title>
        <authorList>
            <consortium name="US DOE Joint Genome Institute (JGI-PGF)"/>
            <person name="Djao O."/>
            <person name="Zhang X."/>
            <person name="Lucas S."/>
            <person name="Lapidus A."/>
            <person name="Glavina Del Rio T."/>
            <person name="Nolan M."/>
            <person name="Tice H."/>
            <person name="Cheng J."/>
            <person name="Han C."/>
            <person name="Tapia R."/>
            <person name="Goodwin L."/>
            <person name="Pitluck S."/>
            <person name="Liolios K."/>
            <person name="Ivanova N."/>
            <person name="Mavromatis K."/>
            <person name="Mikhailova N."/>
            <person name="Ovchinnikova G."/>
            <person name="Pati A."/>
            <person name="Brambilla E."/>
            <person name="Chen A."/>
            <person name="Palaniappan K."/>
            <person name="Land M."/>
            <person name="Hauser L."/>
            <person name="Chang Y."/>
            <person name="Jeffries C."/>
            <person name="Rohde M."/>
            <person name="Sikorski J."/>
            <person name="Spring S."/>
            <person name="Goker M."/>
            <person name="Detter J."/>
            <person name="Woyke T."/>
            <person name="Bristow J."/>
            <person name="Eisen J."/>
            <person name="Markowitz V."/>
            <person name="Hugenholtz P."/>
            <person name="Kyrpides N."/>
            <person name="Klenk H."/>
        </authorList>
    </citation>
    <scope>NUCLEOTIDE SEQUENCE [LARGE SCALE GENOMIC DNA]</scope>
    <source>
        <strain evidence="2">DSM 12680 / TGB-C1</strain>
    </source>
</reference>
<dbReference type="CDD" id="cd00561">
    <property type="entry name" value="CobA_ACA"/>
    <property type="match status" value="1"/>
</dbReference>
<evidence type="ECO:0000313" key="2">
    <source>
        <dbReference type="Proteomes" id="UP000000378"/>
    </source>
</evidence>
<dbReference type="NCBIfam" id="NF004637">
    <property type="entry name" value="PRK05986.1"/>
    <property type="match status" value="1"/>
</dbReference>
<dbReference type="PANTHER" id="PTHR46638">
    <property type="entry name" value="CORRINOID ADENOSYLTRANSFERASE"/>
    <property type="match status" value="1"/>
</dbReference>
<dbReference type="InterPro" id="IPR027417">
    <property type="entry name" value="P-loop_NTPase"/>
</dbReference>
<dbReference type="PANTHER" id="PTHR46638:SF1">
    <property type="entry name" value="CORRINOID ADENOSYLTRANSFERASE"/>
    <property type="match status" value="1"/>
</dbReference>
<dbReference type="SUPFAM" id="SSF52540">
    <property type="entry name" value="P-loop containing nucleoside triphosphate hydrolases"/>
    <property type="match status" value="1"/>
</dbReference>